<sequence>MASEYRLYEYTPSTAAAITATACFGLITICHLIHYFAQRTWFFIPFIIGGIFETTGYTARIINSQQPPLQWTTAPYIMQELLLLLAPSLFSASIYMVLSRIIRVSKGEERSPVPARWITRIFVIGDVVAILGQATGGGILSQTSFSTTSSKSNTSRQKLGNWIIIGGLIAQVIFFGLFILASGVFDARMSKRPYPPRRTRSRHRHHQPRRRRFPPWRQLLRVLYIVDILIIARCIFRVVEFAQGRTGVLQRKEVWMYVFDGLLMFLVMVLLLIWHPSRLGYYYGKREGRGEDVEEGKKRRKRRQRREGGGSSHRRTREWFEGGGVI</sequence>
<feature type="transmembrane region" description="Helical" evidence="6">
    <location>
        <begin position="162"/>
        <end position="185"/>
    </location>
</feature>
<feature type="transmembrane region" description="Helical" evidence="6">
    <location>
        <begin position="254"/>
        <end position="274"/>
    </location>
</feature>
<feature type="transmembrane region" description="Helical" evidence="6">
    <location>
        <begin position="82"/>
        <end position="101"/>
    </location>
</feature>
<dbReference type="AlphaFoldDB" id="A0A318ZMN4"/>
<feature type="transmembrane region" description="Helical" evidence="6">
    <location>
        <begin position="41"/>
        <end position="62"/>
    </location>
</feature>
<feature type="transmembrane region" description="Helical" evidence="6">
    <location>
        <begin position="219"/>
        <end position="239"/>
    </location>
</feature>
<evidence type="ECO:0000256" key="5">
    <source>
        <dbReference type="SAM" id="MobiDB-lite"/>
    </source>
</evidence>
<comment type="subcellular location">
    <subcellularLocation>
        <location evidence="1">Membrane</location>
        <topology evidence="1">Multi-pass membrane protein</topology>
    </subcellularLocation>
</comment>
<evidence type="ECO:0000256" key="1">
    <source>
        <dbReference type="ARBA" id="ARBA00004141"/>
    </source>
</evidence>
<keyword evidence="4 6" id="KW-0472">Membrane</keyword>
<feature type="transmembrane region" description="Helical" evidence="6">
    <location>
        <begin position="15"/>
        <end position="34"/>
    </location>
</feature>
<feature type="transmembrane region" description="Helical" evidence="6">
    <location>
        <begin position="121"/>
        <end position="142"/>
    </location>
</feature>
<feature type="region of interest" description="Disordered" evidence="5">
    <location>
        <begin position="292"/>
        <end position="316"/>
    </location>
</feature>
<dbReference type="PANTHER" id="PTHR31465">
    <property type="entry name" value="PROTEIN RTA1-RELATED"/>
    <property type="match status" value="1"/>
</dbReference>
<evidence type="ECO:0000313" key="8">
    <source>
        <dbReference type="Proteomes" id="UP000247647"/>
    </source>
</evidence>
<proteinExistence type="predicted"/>
<dbReference type="EMBL" id="KZ821451">
    <property type="protein sequence ID" value="PYH37152.1"/>
    <property type="molecule type" value="Genomic_DNA"/>
</dbReference>
<keyword evidence="3 6" id="KW-1133">Transmembrane helix</keyword>
<name>A0A318ZMN4_ASPNB</name>
<dbReference type="Proteomes" id="UP000247647">
    <property type="component" value="Unassembled WGS sequence"/>
</dbReference>
<dbReference type="Pfam" id="PF04479">
    <property type="entry name" value="RTA1"/>
    <property type="match status" value="1"/>
</dbReference>
<dbReference type="PANTHER" id="PTHR31465:SF1">
    <property type="entry name" value="PROTEIN RTA1-RELATED"/>
    <property type="match status" value="1"/>
</dbReference>
<dbReference type="GeneID" id="37130935"/>
<gene>
    <name evidence="7" type="ORF">BO87DRAFT_451985</name>
</gene>
<evidence type="ECO:0000313" key="7">
    <source>
        <dbReference type="EMBL" id="PYH37152.1"/>
    </source>
</evidence>
<reference evidence="7" key="1">
    <citation type="submission" date="2016-12" db="EMBL/GenBank/DDBJ databases">
        <title>The genomes of Aspergillus section Nigri reveals drivers in fungal speciation.</title>
        <authorList>
            <consortium name="DOE Joint Genome Institute"/>
            <person name="Vesth T.C."/>
            <person name="Nybo J."/>
            <person name="Theobald S."/>
            <person name="Brandl J."/>
            <person name="Frisvad J.C."/>
            <person name="Nielsen K.F."/>
            <person name="Lyhne E.K."/>
            <person name="Kogle M.E."/>
            <person name="Kuo A."/>
            <person name="Riley R."/>
            <person name="Clum A."/>
            <person name="Nolan M."/>
            <person name="Lipzen A."/>
            <person name="Salamov A."/>
            <person name="Henrissat B."/>
            <person name="Wiebenga A."/>
            <person name="De Vries R.P."/>
            <person name="Grigoriev I.V."/>
            <person name="Mortensen U.H."/>
            <person name="Andersen M.R."/>
            <person name="Baker S.E."/>
        </authorList>
    </citation>
    <scope>NUCLEOTIDE SEQUENCE [LARGE SCALE GENOMIC DNA]</scope>
    <source>
        <strain evidence="7">CBS 115656</strain>
    </source>
</reference>
<evidence type="ECO:0000256" key="4">
    <source>
        <dbReference type="ARBA" id="ARBA00023136"/>
    </source>
</evidence>
<evidence type="ECO:0000256" key="3">
    <source>
        <dbReference type="ARBA" id="ARBA00022989"/>
    </source>
</evidence>
<dbReference type="RefSeq" id="XP_025482630.1">
    <property type="nucleotide sequence ID" value="XM_025628479.1"/>
</dbReference>
<protein>
    <submittedName>
        <fullName evidence="7">RTA1-domain-containing protein</fullName>
    </submittedName>
</protein>
<dbReference type="OrthoDB" id="3358017at2759"/>
<organism evidence="7 8">
    <name type="scientific">Aspergillus neoniger (strain CBS 115656)</name>
    <dbReference type="NCBI Taxonomy" id="1448310"/>
    <lineage>
        <taxon>Eukaryota</taxon>
        <taxon>Fungi</taxon>
        <taxon>Dikarya</taxon>
        <taxon>Ascomycota</taxon>
        <taxon>Pezizomycotina</taxon>
        <taxon>Eurotiomycetes</taxon>
        <taxon>Eurotiomycetidae</taxon>
        <taxon>Eurotiales</taxon>
        <taxon>Aspergillaceae</taxon>
        <taxon>Aspergillus</taxon>
        <taxon>Aspergillus subgen. Circumdati</taxon>
    </lineage>
</organism>
<keyword evidence="2 6" id="KW-0812">Transmembrane</keyword>
<accession>A0A318ZMN4</accession>
<dbReference type="InterPro" id="IPR007568">
    <property type="entry name" value="RTA1"/>
</dbReference>
<dbReference type="GO" id="GO:0016020">
    <property type="term" value="C:membrane"/>
    <property type="evidence" value="ECO:0007669"/>
    <property type="project" value="UniProtKB-SubCell"/>
</dbReference>
<keyword evidence="8" id="KW-1185">Reference proteome</keyword>
<evidence type="ECO:0000256" key="2">
    <source>
        <dbReference type="ARBA" id="ARBA00022692"/>
    </source>
</evidence>
<dbReference type="PROSITE" id="PS51257">
    <property type="entry name" value="PROKAR_LIPOPROTEIN"/>
    <property type="match status" value="1"/>
</dbReference>
<evidence type="ECO:0000256" key="6">
    <source>
        <dbReference type="SAM" id="Phobius"/>
    </source>
</evidence>